<organism evidence="11 12">
    <name type="scientific">Operophtera brumata</name>
    <name type="common">Winter moth</name>
    <name type="synonym">Phalaena brumata</name>
    <dbReference type="NCBI Taxonomy" id="104452"/>
    <lineage>
        <taxon>Eukaryota</taxon>
        <taxon>Metazoa</taxon>
        <taxon>Ecdysozoa</taxon>
        <taxon>Arthropoda</taxon>
        <taxon>Hexapoda</taxon>
        <taxon>Insecta</taxon>
        <taxon>Pterygota</taxon>
        <taxon>Neoptera</taxon>
        <taxon>Endopterygota</taxon>
        <taxon>Lepidoptera</taxon>
        <taxon>Glossata</taxon>
        <taxon>Ditrysia</taxon>
        <taxon>Geometroidea</taxon>
        <taxon>Geometridae</taxon>
        <taxon>Larentiinae</taxon>
        <taxon>Operophtera</taxon>
    </lineage>
</organism>
<name>A0A0L7KXR4_OPEBR</name>
<evidence type="ECO:0000256" key="8">
    <source>
        <dbReference type="ARBA" id="ARBA00022989"/>
    </source>
</evidence>
<reference evidence="11 12" key="1">
    <citation type="journal article" date="2015" name="Genome Biol. Evol.">
        <title>The genome of winter moth (Operophtera brumata) provides a genomic perspective on sexual dimorphism and phenology.</title>
        <authorList>
            <person name="Derks M.F."/>
            <person name="Smit S."/>
            <person name="Salis L."/>
            <person name="Schijlen E."/>
            <person name="Bossers A."/>
            <person name="Mateman C."/>
            <person name="Pijl A.S."/>
            <person name="de Ridder D."/>
            <person name="Groenen M.A."/>
            <person name="Visser M.E."/>
            <person name="Megens H.J."/>
        </authorList>
    </citation>
    <scope>NUCLEOTIDE SEQUENCE [LARGE SCALE GENOMIC DNA]</scope>
    <source>
        <strain evidence="11">WM2013NL</strain>
        <tissue evidence="11">Head and thorax</tissue>
    </source>
</reference>
<feature type="transmembrane region" description="Helical" evidence="10">
    <location>
        <begin position="243"/>
        <end position="261"/>
    </location>
</feature>
<comment type="subcellular location">
    <subcellularLocation>
        <location evidence="1">Endoplasmic reticulum membrane</location>
        <topology evidence="1">Multi-pass membrane protein</topology>
    </subcellularLocation>
</comment>
<evidence type="ECO:0000256" key="6">
    <source>
        <dbReference type="ARBA" id="ARBA00022777"/>
    </source>
</evidence>
<dbReference type="GO" id="GO:0043048">
    <property type="term" value="P:dolichyl monophosphate biosynthetic process"/>
    <property type="evidence" value="ECO:0007669"/>
    <property type="project" value="TreeGrafter"/>
</dbReference>
<dbReference type="PANTHER" id="PTHR13205:SF15">
    <property type="entry name" value="DOLICHOL KINASE"/>
    <property type="match status" value="1"/>
</dbReference>
<accession>A0A0L7KXR4</accession>
<sequence length="306" mass="33430">MEMEMMTLTSKPWCDVSKIPAKSNGLWCCVLLPAVLMVNKMLYNVSPIYSLVAYVSLGLLFYCLLFIIFMSVSCLVLNESVYGGYLLFSLLCSTPTIFSFIGEAMIVAQSIMLYGVMTVAKLFWDAVLSTVGLIVTAICLMKDESRGLENLVYITAGAATFALIMLHLVLGVDCLPKIITFFLFHQTRARLVTFWLTLVLFSVFVITMRTKLAVKADTVTRKSFHVLASVVFLSGVIGDQDLMMLAAGVGLGLLLLVELAVKDNTVTRKSFHVLASVVFLSGVIGDQDLMMLAAGVGLGLLLLVED</sequence>
<feature type="transmembrane region" description="Helical" evidence="10">
    <location>
        <begin position="84"/>
        <end position="102"/>
    </location>
</feature>
<feature type="transmembrane region" description="Helical" evidence="10">
    <location>
        <begin position="122"/>
        <end position="140"/>
    </location>
</feature>
<evidence type="ECO:0000313" key="12">
    <source>
        <dbReference type="Proteomes" id="UP000037510"/>
    </source>
</evidence>
<proteinExistence type="inferred from homology"/>
<dbReference type="AlphaFoldDB" id="A0A0L7KXR4"/>
<dbReference type="EC" id="2.7.1.108" evidence="3"/>
<protein>
    <recommendedName>
        <fullName evidence="3">dolichol kinase</fullName>
        <ecNumber evidence="3">2.7.1.108</ecNumber>
    </recommendedName>
</protein>
<feature type="transmembrane region" description="Helical" evidence="10">
    <location>
        <begin position="51"/>
        <end position="77"/>
    </location>
</feature>
<evidence type="ECO:0000256" key="5">
    <source>
        <dbReference type="ARBA" id="ARBA00022692"/>
    </source>
</evidence>
<evidence type="ECO:0000256" key="2">
    <source>
        <dbReference type="ARBA" id="ARBA00010794"/>
    </source>
</evidence>
<feature type="transmembrane region" description="Helical" evidence="10">
    <location>
        <begin position="152"/>
        <end position="170"/>
    </location>
</feature>
<keyword evidence="8 10" id="KW-1133">Transmembrane helix</keyword>
<feature type="transmembrane region" description="Helical" evidence="10">
    <location>
        <begin position="190"/>
        <end position="207"/>
    </location>
</feature>
<keyword evidence="12" id="KW-1185">Reference proteome</keyword>
<evidence type="ECO:0000256" key="1">
    <source>
        <dbReference type="ARBA" id="ARBA00004477"/>
    </source>
</evidence>
<evidence type="ECO:0000256" key="4">
    <source>
        <dbReference type="ARBA" id="ARBA00022679"/>
    </source>
</evidence>
<dbReference type="EMBL" id="JTDY01004622">
    <property type="protein sequence ID" value="KOB67935.1"/>
    <property type="molecule type" value="Genomic_DNA"/>
</dbReference>
<keyword evidence="9 10" id="KW-0472">Membrane</keyword>
<keyword evidence="7" id="KW-0256">Endoplasmic reticulum</keyword>
<keyword evidence="6 11" id="KW-0418">Kinase</keyword>
<evidence type="ECO:0000256" key="10">
    <source>
        <dbReference type="SAM" id="Phobius"/>
    </source>
</evidence>
<dbReference type="InterPro" id="IPR032974">
    <property type="entry name" value="Polypren_kinase"/>
</dbReference>
<evidence type="ECO:0000256" key="9">
    <source>
        <dbReference type="ARBA" id="ARBA00023136"/>
    </source>
</evidence>
<gene>
    <name evidence="11" type="ORF">OBRU01_10706</name>
</gene>
<evidence type="ECO:0000256" key="7">
    <source>
        <dbReference type="ARBA" id="ARBA00022824"/>
    </source>
</evidence>
<dbReference type="GO" id="GO:0004168">
    <property type="term" value="F:dolichol kinase activity"/>
    <property type="evidence" value="ECO:0007669"/>
    <property type="project" value="UniProtKB-EC"/>
</dbReference>
<dbReference type="STRING" id="104452.A0A0L7KXR4"/>
<comment type="similarity">
    <text evidence="2">Belongs to the polyprenol kinase family.</text>
</comment>
<comment type="caution">
    <text evidence="11">The sequence shown here is derived from an EMBL/GenBank/DDBJ whole genome shotgun (WGS) entry which is preliminary data.</text>
</comment>
<dbReference type="Proteomes" id="UP000037510">
    <property type="component" value="Unassembled WGS sequence"/>
</dbReference>
<keyword evidence="4" id="KW-0808">Transferase</keyword>
<feature type="transmembrane region" description="Helical" evidence="10">
    <location>
        <begin position="273"/>
        <end position="304"/>
    </location>
</feature>
<evidence type="ECO:0000313" key="11">
    <source>
        <dbReference type="EMBL" id="KOB67935.1"/>
    </source>
</evidence>
<evidence type="ECO:0000256" key="3">
    <source>
        <dbReference type="ARBA" id="ARBA00012132"/>
    </source>
</evidence>
<dbReference type="PANTHER" id="PTHR13205">
    <property type="entry name" value="TRANSMEMBRANE PROTEIN 15-RELATED"/>
    <property type="match status" value="1"/>
</dbReference>
<dbReference type="GO" id="GO:0005789">
    <property type="term" value="C:endoplasmic reticulum membrane"/>
    <property type="evidence" value="ECO:0007669"/>
    <property type="project" value="UniProtKB-SubCell"/>
</dbReference>
<keyword evidence="5 10" id="KW-0812">Transmembrane</keyword>